<sequence length="167" mass="18470">MGENGRKILVAVDDGEESSYALSWCIQNLLSDNHQNYKDTLILLFAKRPLPVYSGIGHDISPTVIASGEKYANEVAEKVMGKATQICKDFNDQITVETMAEHGDPRDVICDVAERLKVDFLVVGSRDYGPLKRVFPNSVSNHCAKNVRCCPVLIVKKPNSNSDNAHH</sequence>
<dbReference type="CDD" id="cd23659">
    <property type="entry name" value="USP_At3g01520-like"/>
    <property type="match status" value="1"/>
</dbReference>
<protein>
    <recommendedName>
        <fullName evidence="1">UspA domain-containing protein</fullName>
    </recommendedName>
</protein>
<proteinExistence type="predicted"/>
<evidence type="ECO:0000259" key="1">
    <source>
        <dbReference type="Pfam" id="PF00582"/>
    </source>
</evidence>
<reference evidence="2 3" key="1">
    <citation type="journal article" date="2013" name="Proc. Natl. Acad. Sci. U.S.A.">
        <title>Fine-scale variation in meiotic recombination in Mimulus inferred from population shotgun sequencing.</title>
        <authorList>
            <person name="Hellsten U."/>
            <person name="Wright K.M."/>
            <person name="Jenkins J."/>
            <person name="Shu S."/>
            <person name="Yuan Y."/>
            <person name="Wessler S.R."/>
            <person name="Schmutz J."/>
            <person name="Willis J.H."/>
            <person name="Rokhsar D.S."/>
        </authorList>
    </citation>
    <scope>NUCLEOTIDE SEQUENCE [LARGE SCALE GENOMIC DNA]</scope>
    <source>
        <strain evidence="3">cv. DUN x IM62</strain>
    </source>
</reference>
<keyword evidence="3" id="KW-1185">Reference proteome</keyword>
<accession>A0A022RAF7</accession>
<feature type="domain" description="UspA" evidence="1">
    <location>
        <begin position="6"/>
        <end position="156"/>
    </location>
</feature>
<dbReference type="InterPro" id="IPR006016">
    <property type="entry name" value="UspA"/>
</dbReference>
<dbReference type="InterPro" id="IPR014729">
    <property type="entry name" value="Rossmann-like_a/b/a_fold"/>
</dbReference>
<evidence type="ECO:0000313" key="3">
    <source>
        <dbReference type="Proteomes" id="UP000030748"/>
    </source>
</evidence>
<dbReference type="STRING" id="4155.A0A022RAF7"/>
<dbReference type="eggNOG" id="ENOG502RYTA">
    <property type="taxonomic scope" value="Eukaryota"/>
</dbReference>
<name>A0A022RAF7_ERYGU</name>
<gene>
    <name evidence="2" type="ORF">MIMGU_mgv1a026191mg</name>
</gene>
<dbReference type="PANTHER" id="PTHR31964">
    <property type="entry name" value="ADENINE NUCLEOTIDE ALPHA HYDROLASES-LIKE SUPERFAMILY PROTEIN"/>
    <property type="match status" value="1"/>
</dbReference>
<dbReference type="AlphaFoldDB" id="A0A022RAF7"/>
<dbReference type="EMBL" id="KI630555">
    <property type="protein sequence ID" value="EYU37241.1"/>
    <property type="molecule type" value="Genomic_DNA"/>
</dbReference>
<dbReference type="Proteomes" id="UP000030748">
    <property type="component" value="Unassembled WGS sequence"/>
</dbReference>
<organism evidence="2 3">
    <name type="scientific">Erythranthe guttata</name>
    <name type="common">Yellow monkey flower</name>
    <name type="synonym">Mimulus guttatus</name>
    <dbReference type="NCBI Taxonomy" id="4155"/>
    <lineage>
        <taxon>Eukaryota</taxon>
        <taxon>Viridiplantae</taxon>
        <taxon>Streptophyta</taxon>
        <taxon>Embryophyta</taxon>
        <taxon>Tracheophyta</taxon>
        <taxon>Spermatophyta</taxon>
        <taxon>Magnoliopsida</taxon>
        <taxon>eudicotyledons</taxon>
        <taxon>Gunneridae</taxon>
        <taxon>Pentapetalae</taxon>
        <taxon>asterids</taxon>
        <taxon>lamiids</taxon>
        <taxon>Lamiales</taxon>
        <taxon>Phrymaceae</taxon>
        <taxon>Erythranthe</taxon>
    </lineage>
</organism>
<dbReference type="Gene3D" id="3.40.50.620">
    <property type="entry name" value="HUPs"/>
    <property type="match status" value="1"/>
</dbReference>
<dbReference type="SUPFAM" id="SSF52402">
    <property type="entry name" value="Adenine nucleotide alpha hydrolases-like"/>
    <property type="match status" value="1"/>
</dbReference>
<dbReference type="PhylomeDB" id="A0A022RAF7"/>
<evidence type="ECO:0000313" key="2">
    <source>
        <dbReference type="EMBL" id="EYU37241.1"/>
    </source>
</evidence>
<dbReference type="PANTHER" id="PTHR31964:SF125">
    <property type="entry name" value="OS05G0357525 PROTEIN"/>
    <property type="match status" value="1"/>
</dbReference>
<dbReference type="Pfam" id="PF00582">
    <property type="entry name" value="Usp"/>
    <property type="match status" value="1"/>
</dbReference>